<dbReference type="Pfam" id="PF13630">
    <property type="entry name" value="SdpI"/>
    <property type="match status" value="1"/>
</dbReference>
<proteinExistence type="predicted"/>
<organism evidence="2 3">
    <name type="scientific">Myroides phaeus</name>
    <dbReference type="NCBI Taxonomy" id="702745"/>
    <lineage>
        <taxon>Bacteria</taxon>
        <taxon>Pseudomonadati</taxon>
        <taxon>Bacteroidota</taxon>
        <taxon>Flavobacteriia</taxon>
        <taxon>Flavobacteriales</taxon>
        <taxon>Flavobacteriaceae</taxon>
        <taxon>Myroides</taxon>
    </lineage>
</organism>
<keyword evidence="1" id="KW-0812">Transmembrane</keyword>
<dbReference type="EMBL" id="FNDQ01000014">
    <property type="protein sequence ID" value="SDH76583.1"/>
    <property type="molecule type" value="Genomic_DNA"/>
</dbReference>
<reference evidence="3" key="1">
    <citation type="submission" date="2016-10" db="EMBL/GenBank/DDBJ databases">
        <authorList>
            <person name="Varghese N."/>
            <person name="Submissions S."/>
        </authorList>
    </citation>
    <scope>NUCLEOTIDE SEQUENCE [LARGE SCALE GENOMIC DNA]</scope>
    <source>
        <strain evidence="3">DSM 23313</strain>
    </source>
</reference>
<name>A0A1G8F359_9FLAO</name>
<dbReference type="AlphaFoldDB" id="A0A1G8F359"/>
<dbReference type="STRING" id="702745.SAMN05421818_11422"/>
<evidence type="ECO:0000313" key="2">
    <source>
        <dbReference type="EMBL" id="SDH76583.1"/>
    </source>
</evidence>
<accession>A0A1G8F359</accession>
<dbReference type="RefSeq" id="WP_090409123.1">
    <property type="nucleotide sequence ID" value="NZ_FNDQ01000014.1"/>
</dbReference>
<keyword evidence="1" id="KW-0472">Membrane</keyword>
<sequence>MIILIITSVIFILLGLICPQIKTINGFIGYKTYRAMKNQRNWEFAQKYSGKLMLYFGATSAIYTVLAYLFPMLYIGESLYFVVLTLYMAFLIYKTETALKKIEQEGNDYKDF</sequence>
<feature type="transmembrane region" description="Helical" evidence="1">
    <location>
        <begin position="72"/>
        <end position="93"/>
    </location>
</feature>
<dbReference type="InterPro" id="IPR025962">
    <property type="entry name" value="SdpI/YhfL"/>
</dbReference>
<evidence type="ECO:0000256" key="1">
    <source>
        <dbReference type="SAM" id="Phobius"/>
    </source>
</evidence>
<protein>
    <submittedName>
        <fullName evidence="2">SdpI/YhfL protein family protein</fullName>
    </submittedName>
</protein>
<evidence type="ECO:0000313" key="3">
    <source>
        <dbReference type="Proteomes" id="UP000243588"/>
    </source>
</evidence>
<keyword evidence="3" id="KW-1185">Reference proteome</keyword>
<keyword evidence="1" id="KW-1133">Transmembrane helix</keyword>
<feature type="transmembrane region" description="Helical" evidence="1">
    <location>
        <begin position="48"/>
        <end position="66"/>
    </location>
</feature>
<gene>
    <name evidence="2" type="ORF">SAMN05421818_11422</name>
</gene>
<feature type="transmembrane region" description="Helical" evidence="1">
    <location>
        <begin position="6"/>
        <end position="28"/>
    </location>
</feature>
<dbReference type="Proteomes" id="UP000243588">
    <property type="component" value="Unassembled WGS sequence"/>
</dbReference>